<name>A0A382SS38_9ZZZZ</name>
<dbReference type="EMBL" id="UINC01131192">
    <property type="protein sequence ID" value="SVD12749.1"/>
    <property type="molecule type" value="Genomic_DNA"/>
</dbReference>
<organism evidence="2">
    <name type="scientific">marine metagenome</name>
    <dbReference type="NCBI Taxonomy" id="408172"/>
    <lineage>
        <taxon>unclassified sequences</taxon>
        <taxon>metagenomes</taxon>
        <taxon>ecological metagenomes</taxon>
    </lineage>
</organism>
<dbReference type="InterPro" id="IPR002035">
    <property type="entry name" value="VWF_A"/>
</dbReference>
<dbReference type="AlphaFoldDB" id="A0A382SS38"/>
<dbReference type="InterPro" id="IPR036465">
    <property type="entry name" value="vWFA_dom_sf"/>
</dbReference>
<dbReference type="CDD" id="cd00198">
    <property type="entry name" value="vWFA"/>
    <property type="match status" value="1"/>
</dbReference>
<sequence>QTTTPTTNPTLFGLSMKAGHAVFVIDVSRSMDWQIDNLYQTLESLVMNCQMDKFRFVYFDEYIYSSGNYWKHGWMAGVDRNKRKALQEANKYLPELILSKPAATNSGDALYAAIKTKETDTVFFITDGHPTAGDTNVYSILSRIRSMNRQNAIINTIMVGLPGARTNQYGNVVFDERARPKELYDFLHTLAEENGGVYMGR</sequence>
<dbReference type="Gene3D" id="3.40.50.410">
    <property type="entry name" value="von Willebrand factor, type A domain"/>
    <property type="match status" value="1"/>
</dbReference>
<proteinExistence type="predicted"/>
<protein>
    <recommendedName>
        <fullName evidence="1">VWFA domain-containing protein</fullName>
    </recommendedName>
</protein>
<reference evidence="2" key="1">
    <citation type="submission" date="2018-05" db="EMBL/GenBank/DDBJ databases">
        <authorList>
            <person name="Lanie J.A."/>
            <person name="Ng W.-L."/>
            <person name="Kazmierczak K.M."/>
            <person name="Andrzejewski T.M."/>
            <person name="Davidsen T.M."/>
            <person name="Wayne K.J."/>
            <person name="Tettelin H."/>
            <person name="Glass J.I."/>
            <person name="Rusch D."/>
            <person name="Podicherti R."/>
            <person name="Tsui H.-C.T."/>
            <person name="Winkler M.E."/>
        </authorList>
    </citation>
    <scope>NUCLEOTIDE SEQUENCE</scope>
</reference>
<dbReference type="SUPFAM" id="SSF53300">
    <property type="entry name" value="vWA-like"/>
    <property type="match status" value="1"/>
</dbReference>
<accession>A0A382SS38</accession>
<evidence type="ECO:0000259" key="1">
    <source>
        <dbReference type="PROSITE" id="PS50234"/>
    </source>
</evidence>
<gene>
    <name evidence="2" type="ORF">METZ01_LOCUS365603</name>
</gene>
<feature type="domain" description="VWFA" evidence="1">
    <location>
        <begin position="20"/>
        <end position="201"/>
    </location>
</feature>
<feature type="non-terminal residue" evidence="2">
    <location>
        <position position="1"/>
    </location>
</feature>
<dbReference type="PROSITE" id="PS50234">
    <property type="entry name" value="VWFA"/>
    <property type="match status" value="1"/>
</dbReference>
<evidence type="ECO:0000313" key="2">
    <source>
        <dbReference type="EMBL" id="SVD12749.1"/>
    </source>
</evidence>